<protein>
    <submittedName>
        <fullName evidence="2">COMMD4 protein</fullName>
    </submittedName>
</protein>
<keyword evidence="1" id="KW-0175">Coiled coil</keyword>
<dbReference type="Proteomes" id="UP000037510">
    <property type="component" value="Unassembled WGS sequence"/>
</dbReference>
<sequence length="187" mass="20176">KFKFCADGDCPLWALAALHALGSLPGQLFRALLERVLDEKDTNKSLLGSLSSLDACEITIVSEDAFDAQIGKVKIMGLNHSANRGTMSRVESARAAAAIRWVLRSAWSCACPGSQLAKDLAVLGVPRAHASALAEAAEGHREAYLTFHADSTGHRTELLIEKTQAQDLLQQLKTAYAKIEEMEGSQE</sequence>
<feature type="coiled-coil region" evidence="1">
    <location>
        <begin position="155"/>
        <end position="185"/>
    </location>
</feature>
<evidence type="ECO:0000313" key="3">
    <source>
        <dbReference type="Proteomes" id="UP000037510"/>
    </source>
</evidence>
<feature type="non-terminal residue" evidence="2">
    <location>
        <position position="1"/>
    </location>
</feature>
<proteinExistence type="predicted"/>
<evidence type="ECO:0000256" key="1">
    <source>
        <dbReference type="SAM" id="Coils"/>
    </source>
</evidence>
<organism evidence="2 3">
    <name type="scientific">Operophtera brumata</name>
    <name type="common">Winter moth</name>
    <name type="synonym">Phalaena brumata</name>
    <dbReference type="NCBI Taxonomy" id="104452"/>
    <lineage>
        <taxon>Eukaryota</taxon>
        <taxon>Metazoa</taxon>
        <taxon>Ecdysozoa</taxon>
        <taxon>Arthropoda</taxon>
        <taxon>Hexapoda</taxon>
        <taxon>Insecta</taxon>
        <taxon>Pterygota</taxon>
        <taxon>Neoptera</taxon>
        <taxon>Endopterygota</taxon>
        <taxon>Lepidoptera</taxon>
        <taxon>Glossata</taxon>
        <taxon>Ditrysia</taxon>
        <taxon>Geometroidea</taxon>
        <taxon>Geometridae</taxon>
        <taxon>Larentiinae</taxon>
        <taxon>Operophtera</taxon>
    </lineage>
</organism>
<gene>
    <name evidence="2" type="ORF">OBRU01_22698</name>
</gene>
<evidence type="ECO:0000313" key="2">
    <source>
        <dbReference type="EMBL" id="KOB65458.1"/>
    </source>
</evidence>
<dbReference type="Pfam" id="PF21672">
    <property type="entry name" value="COMM_HN"/>
    <property type="match status" value="1"/>
</dbReference>
<keyword evidence="3" id="KW-1185">Reference proteome</keyword>
<reference evidence="2 3" key="1">
    <citation type="journal article" date="2015" name="Genome Biol. Evol.">
        <title>The genome of winter moth (Operophtera brumata) provides a genomic perspective on sexual dimorphism and phenology.</title>
        <authorList>
            <person name="Derks M.F."/>
            <person name="Smit S."/>
            <person name="Salis L."/>
            <person name="Schijlen E."/>
            <person name="Bossers A."/>
            <person name="Mateman C."/>
            <person name="Pijl A.S."/>
            <person name="de Ridder D."/>
            <person name="Groenen M.A."/>
            <person name="Visser M.E."/>
            <person name="Megens H.J."/>
        </authorList>
    </citation>
    <scope>NUCLEOTIDE SEQUENCE [LARGE SCALE GENOMIC DNA]</scope>
    <source>
        <strain evidence="2">WM2013NL</strain>
        <tissue evidence="2">Head and thorax</tissue>
    </source>
</reference>
<name>A0A0L7KQ63_OPEBR</name>
<dbReference type="EMBL" id="JTDY01007100">
    <property type="protein sequence ID" value="KOB65458.1"/>
    <property type="molecule type" value="Genomic_DNA"/>
</dbReference>
<comment type="caution">
    <text evidence="2">The sequence shown here is derived from an EMBL/GenBank/DDBJ whole genome shotgun (WGS) entry which is preliminary data.</text>
</comment>
<accession>A0A0L7KQ63</accession>
<dbReference type="AlphaFoldDB" id="A0A0L7KQ63"/>